<comment type="caution">
    <text evidence="2">The sequence shown here is derived from an EMBL/GenBank/DDBJ whole genome shotgun (WGS) entry which is preliminary data.</text>
</comment>
<evidence type="ECO:0000313" key="3">
    <source>
        <dbReference type="Proteomes" id="UP001144280"/>
    </source>
</evidence>
<organism evidence="2 3">
    <name type="scientific">Phytohabitans aurantiacus</name>
    <dbReference type="NCBI Taxonomy" id="3016789"/>
    <lineage>
        <taxon>Bacteria</taxon>
        <taxon>Bacillati</taxon>
        <taxon>Actinomycetota</taxon>
        <taxon>Actinomycetes</taxon>
        <taxon>Micromonosporales</taxon>
        <taxon>Micromonosporaceae</taxon>
    </lineage>
</organism>
<accession>A0ABQ5RAJ1</accession>
<evidence type="ECO:0000256" key="1">
    <source>
        <dbReference type="SAM" id="Phobius"/>
    </source>
</evidence>
<sequence length="190" mass="20042">MSTTQSRPTRTRTPWTTRIKPAPDGTGLIYDGPPPSGHATVAINSMLSTATVAMSVVSAQGPGDMELTLPICATAVPLALYLGRFASMRSAFLTRVIPAGVGSSALLYNIAHHGGWPLTVFSAAICAVFLLTCTGKLLHRKFGAPADTSDPEDLRQLLAEAEVRERDLLNRLACLESGTPPGGDQPTEQT</sequence>
<dbReference type="Proteomes" id="UP001144280">
    <property type="component" value="Unassembled WGS sequence"/>
</dbReference>
<evidence type="ECO:0000313" key="2">
    <source>
        <dbReference type="EMBL" id="GLI03593.1"/>
    </source>
</evidence>
<feature type="transmembrane region" description="Helical" evidence="1">
    <location>
        <begin position="92"/>
        <end position="110"/>
    </location>
</feature>
<keyword evidence="1" id="KW-1133">Transmembrane helix</keyword>
<protein>
    <submittedName>
        <fullName evidence="2">Uncharacterized protein</fullName>
    </submittedName>
</protein>
<keyword evidence="1" id="KW-0472">Membrane</keyword>
<dbReference type="EMBL" id="BSDI01000090">
    <property type="protein sequence ID" value="GLI03593.1"/>
    <property type="molecule type" value="Genomic_DNA"/>
</dbReference>
<keyword evidence="3" id="KW-1185">Reference proteome</keyword>
<reference evidence="2" key="1">
    <citation type="submission" date="2022-12" db="EMBL/GenBank/DDBJ databases">
        <title>New Phytohabitans aurantiacus sp. RD004123 nov., an actinomycete isolated from soil.</title>
        <authorList>
            <person name="Triningsih D.W."/>
            <person name="Harunari E."/>
            <person name="Igarashi Y."/>
        </authorList>
    </citation>
    <scope>NUCLEOTIDE SEQUENCE</scope>
    <source>
        <strain evidence="2">RD004123</strain>
    </source>
</reference>
<feature type="transmembrane region" description="Helical" evidence="1">
    <location>
        <begin position="116"/>
        <end position="133"/>
    </location>
</feature>
<name>A0ABQ5RAJ1_9ACTN</name>
<keyword evidence="1" id="KW-0812">Transmembrane</keyword>
<proteinExistence type="predicted"/>
<gene>
    <name evidence="2" type="ORF">Pa4123_88710</name>
</gene>